<dbReference type="GO" id="GO:0016740">
    <property type="term" value="F:transferase activity"/>
    <property type="evidence" value="ECO:0007669"/>
    <property type="project" value="UniProtKB-KW"/>
</dbReference>
<name>A0AA41R715_9BACT</name>
<dbReference type="InterPro" id="IPR015168">
    <property type="entry name" value="SsuA/THI5"/>
</dbReference>
<dbReference type="InterPro" id="IPR027939">
    <property type="entry name" value="NMT1/THI5"/>
</dbReference>
<keyword evidence="14" id="KW-1185">Reference proteome</keyword>
<keyword evidence="6" id="KW-0479">Metal-binding</keyword>
<evidence type="ECO:0000313" key="13">
    <source>
        <dbReference type="EMBL" id="MCJ8502405.1"/>
    </source>
</evidence>
<comment type="similarity">
    <text evidence="3">Belongs to the NMT1/THI5 family.</text>
</comment>
<evidence type="ECO:0000256" key="8">
    <source>
        <dbReference type="ARBA" id="ARBA00022977"/>
    </source>
</evidence>
<keyword evidence="7" id="KW-0663">Pyridoxal phosphate</keyword>
<evidence type="ECO:0000256" key="9">
    <source>
        <dbReference type="ARBA" id="ARBA00023004"/>
    </source>
</evidence>
<dbReference type="PANTHER" id="PTHR31528:SF1">
    <property type="entry name" value="4-AMINO-5-HYDROXYMETHYL-2-METHYLPYRIMIDINE PHOSPHATE SYNTHASE THI11-RELATED"/>
    <property type="match status" value="1"/>
</dbReference>
<evidence type="ECO:0000256" key="10">
    <source>
        <dbReference type="ARBA" id="ARBA00033171"/>
    </source>
</evidence>
<evidence type="ECO:0000313" key="14">
    <source>
        <dbReference type="Proteomes" id="UP001165427"/>
    </source>
</evidence>
<evidence type="ECO:0000256" key="3">
    <source>
        <dbReference type="ARBA" id="ARBA00009406"/>
    </source>
</evidence>
<dbReference type="GO" id="GO:0046872">
    <property type="term" value="F:metal ion binding"/>
    <property type="evidence" value="ECO:0007669"/>
    <property type="project" value="UniProtKB-KW"/>
</dbReference>
<evidence type="ECO:0000256" key="1">
    <source>
        <dbReference type="ARBA" id="ARBA00003469"/>
    </source>
</evidence>
<accession>A0AA41R715</accession>
<dbReference type="EMBL" id="JALJRB010000025">
    <property type="protein sequence ID" value="MCJ8502405.1"/>
    <property type="molecule type" value="Genomic_DNA"/>
</dbReference>
<evidence type="ECO:0000256" key="2">
    <source>
        <dbReference type="ARBA" id="ARBA00004948"/>
    </source>
</evidence>
<dbReference type="Gene3D" id="3.40.190.10">
    <property type="entry name" value="Periplasmic binding protein-like II"/>
    <property type="match status" value="2"/>
</dbReference>
<evidence type="ECO:0000256" key="6">
    <source>
        <dbReference type="ARBA" id="ARBA00022723"/>
    </source>
</evidence>
<evidence type="ECO:0000256" key="5">
    <source>
        <dbReference type="ARBA" id="ARBA00022679"/>
    </source>
</evidence>
<dbReference type="PANTHER" id="PTHR31528">
    <property type="entry name" value="4-AMINO-5-HYDROXYMETHYL-2-METHYLPYRIMIDINE PHOSPHATE SYNTHASE THI11-RELATED"/>
    <property type="match status" value="1"/>
</dbReference>
<keyword evidence="8" id="KW-0784">Thiamine biosynthesis</keyword>
<dbReference type="AlphaFoldDB" id="A0AA41R715"/>
<keyword evidence="9" id="KW-0408">Iron</keyword>
<dbReference type="SUPFAM" id="SSF53850">
    <property type="entry name" value="Periplasmic binding protein-like II"/>
    <property type="match status" value="1"/>
</dbReference>
<keyword evidence="5" id="KW-0808">Transferase</keyword>
<dbReference type="Pfam" id="PF09084">
    <property type="entry name" value="NMT1"/>
    <property type="match status" value="1"/>
</dbReference>
<comment type="caution">
    <text evidence="13">The sequence shown here is derived from an EMBL/GenBank/DDBJ whole genome shotgun (WGS) entry which is preliminary data.</text>
</comment>
<comment type="function">
    <text evidence="1">Responsible for the formation of the pyrimidine heterocycle in the thiamine biosynthesis pathway. Catalyzes the formation of hydroxymethylpyrimidine phosphate (HMP-P) from histidine and pyridoxal phosphate (PLP). The protein uses PLP and the active site histidine to form HMP-P, generating an inactive enzyme. The enzyme can only undergo a single turnover, which suggests it is a suicide enzyme.</text>
</comment>
<evidence type="ECO:0000256" key="11">
    <source>
        <dbReference type="ARBA" id="ARBA00048179"/>
    </source>
</evidence>
<feature type="domain" description="SsuA/THI5-like" evidence="12">
    <location>
        <begin position="48"/>
        <end position="258"/>
    </location>
</feature>
<evidence type="ECO:0000259" key="12">
    <source>
        <dbReference type="Pfam" id="PF09084"/>
    </source>
</evidence>
<protein>
    <recommendedName>
        <fullName evidence="10">Thiamine pyrimidine synthase</fullName>
    </recommendedName>
</protein>
<sequence length="331" mass="36693">MQRNFPWCSPGAIGLLVLLFCLLRLDVGVSWAEQAVAYRLKWLINMSTVGDVYAKEKGLFAARGLAVDLRAGGPERDAIRELELGHAHFGVASADQVIHALAKGSPVVVLAQLFQANPLQWIYFKDRVRIDALADLKGKTIGVTFGKNDEIIMRTLLARADIGDRDVRLYSVRLDYTPFFSGRADLWPVYINSQGVEIGQRLTAAGESIGFFEPEAHGVRFVANSVVTSERLLAEQPELVERFMSALLAGWRGALDPANAAEAVALVRRYDQDTASEVLQAQLTATRPLVQPMDGPPVGHIDIEAWQQTEAMMRRYGQIDRPVNVAERLRR</sequence>
<comment type="subunit">
    <text evidence="4">Homodimer.</text>
</comment>
<gene>
    <name evidence="13" type="ORF">MRX98_17645</name>
</gene>
<organism evidence="13 14">
    <name type="scientific">Desulfatitalea alkaliphila</name>
    <dbReference type="NCBI Taxonomy" id="2929485"/>
    <lineage>
        <taxon>Bacteria</taxon>
        <taxon>Pseudomonadati</taxon>
        <taxon>Thermodesulfobacteriota</taxon>
        <taxon>Desulfobacteria</taxon>
        <taxon>Desulfobacterales</taxon>
        <taxon>Desulfosarcinaceae</taxon>
        <taxon>Desulfatitalea</taxon>
    </lineage>
</organism>
<proteinExistence type="inferred from homology"/>
<dbReference type="RefSeq" id="WP_246913131.1">
    <property type="nucleotide sequence ID" value="NZ_JALJRB010000025.1"/>
</dbReference>
<comment type="catalytic activity">
    <reaction evidence="11">
        <text>N(6)-(pyridoxal phosphate)-L-lysyl-[4-amino-5-hydroxymethyl-2-methylpyrimidine phosphate synthase] + L-histidyl-[4-amino-5-hydroxymethyl-2-methylpyrimidine phosphate synthase] + 2 Fe(3+) + 4 H2O = L-lysyl-[4-amino-5-hydroxymethyl-2-methylpyrimidine phosphate synthase] + (2S)-2-amino-5-hydroxy-4-oxopentanoyl-[4-amino-5-hydroxymethyl-2-methylpyrimidine phosphate synthase] + 4-amino-2-methyl-5-(phosphooxymethyl)pyrimidine + 3-oxopropanoate + 2 Fe(2+) + 2 H(+)</text>
        <dbReference type="Rhea" id="RHEA:65756"/>
        <dbReference type="Rhea" id="RHEA-COMP:16892"/>
        <dbReference type="Rhea" id="RHEA-COMP:16893"/>
        <dbReference type="Rhea" id="RHEA-COMP:16894"/>
        <dbReference type="Rhea" id="RHEA-COMP:16895"/>
        <dbReference type="ChEBI" id="CHEBI:15377"/>
        <dbReference type="ChEBI" id="CHEBI:15378"/>
        <dbReference type="ChEBI" id="CHEBI:29033"/>
        <dbReference type="ChEBI" id="CHEBI:29034"/>
        <dbReference type="ChEBI" id="CHEBI:29969"/>
        <dbReference type="ChEBI" id="CHEBI:29979"/>
        <dbReference type="ChEBI" id="CHEBI:33190"/>
        <dbReference type="ChEBI" id="CHEBI:58354"/>
        <dbReference type="ChEBI" id="CHEBI:143915"/>
        <dbReference type="ChEBI" id="CHEBI:157692"/>
    </reaction>
    <physiologicalReaction direction="left-to-right" evidence="11">
        <dbReference type="Rhea" id="RHEA:65757"/>
    </physiologicalReaction>
</comment>
<evidence type="ECO:0000256" key="7">
    <source>
        <dbReference type="ARBA" id="ARBA00022898"/>
    </source>
</evidence>
<dbReference type="Proteomes" id="UP001165427">
    <property type="component" value="Unassembled WGS sequence"/>
</dbReference>
<dbReference type="GO" id="GO:0009228">
    <property type="term" value="P:thiamine biosynthetic process"/>
    <property type="evidence" value="ECO:0007669"/>
    <property type="project" value="UniProtKB-KW"/>
</dbReference>
<comment type="pathway">
    <text evidence="2">Cofactor biosynthesis; thiamine diphosphate biosynthesis.</text>
</comment>
<reference evidence="13" key="1">
    <citation type="submission" date="2022-04" db="EMBL/GenBank/DDBJ databases">
        <title>Desulfatitalea alkaliphila sp. nov., a novel anaerobic sulfate-reducing bacterium isolated from terrestrial mud volcano, Taman Peninsula, Russia.</title>
        <authorList>
            <person name="Khomyakova M.A."/>
            <person name="Merkel A.Y."/>
            <person name="Slobodkin A.I."/>
        </authorList>
    </citation>
    <scope>NUCLEOTIDE SEQUENCE</scope>
    <source>
        <strain evidence="13">M08but</strain>
    </source>
</reference>
<evidence type="ECO:0000256" key="4">
    <source>
        <dbReference type="ARBA" id="ARBA00011738"/>
    </source>
</evidence>